<keyword evidence="3" id="KW-1185">Reference proteome</keyword>
<evidence type="ECO:0000313" key="2">
    <source>
        <dbReference type="EMBL" id="CRK90359.1"/>
    </source>
</evidence>
<feature type="region of interest" description="Disordered" evidence="1">
    <location>
        <begin position="1"/>
        <end position="25"/>
    </location>
</feature>
<name>A0A1J1HQP0_9DIPT</name>
<proteinExistence type="predicted"/>
<organism evidence="2 3">
    <name type="scientific">Clunio marinus</name>
    <dbReference type="NCBI Taxonomy" id="568069"/>
    <lineage>
        <taxon>Eukaryota</taxon>
        <taxon>Metazoa</taxon>
        <taxon>Ecdysozoa</taxon>
        <taxon>Arthropoda</taxon>
        <taxon>Hexapoda</taxon>
        <taxon>Insecta</taxon>
        <taxon>Pterygota</taxon>
        <taxon>Neoptera</taxon>
        <taxon>Endopterygota</taxon>
        <taxon>Diptera</taxon>
        <taxon>Nematocera</taxon>
        <taxon>Chironomoidea</taxon>
        <taxon>Chironomidae</taxon>
        <taxon>Clunio</taxon>
    </lineage>
</organism>
<sequence>MLEKRRKSQIQRLNKSDGNLRQHQGKRTNRLCLYLCDASFILYNDDDDEDDEDALCSTDVFMFNAADLLQFLSFFLWFNFAETSEICNKDPNI</sequence>
<dbReference type="AlphaFoldDB" id="A0A1J1HQP0"/>
<reference evidence="2 3" key="1">
    <citation type="submission" date="2015-04" db="EMBL/GenBank/DDBJ databases">
        <authorList>
            <person name="Syromyatnikov M.Y."/>
            <person name="Popov V.N."/>
        </authorList>
    </citation>
    <scope>NUCLEOTIDE SEQUENCE [LARGE SCALE GENOMIC DNA]</scope>
</reference>
<accession>A0A1J1HQP0</accession>
<dbReference type="Proteomes" id="UP000183832">
    <property type="component" value="Unassembled WGS sequence"/>
</dbReference>
<dbReference type="EMBL" id="CVRI01000018">
    <property type="protein sequence ID" value="CRK90359.1"/>
    <property type="molecule type" value="Genomic_DNA"/>
</dbReference>
<evidence type="ECO:0000313" key="3">
    <source>
        <dbReference type="Proteomes" id="UP000183832"/>
    </source>
</evidence>
<gene>
    <name evidence="2" type="ORF">CLUMA_CG004088</name>
</gene>
<protein>
    <submittedName>
        <fullName evidence="2">CLUMA_CG004088, isoform A</fullName>
    </submittedName>
</protein>
<evidence type="ECO:0000256" key="1">
    <source>
        <dbReference type="SAM" id="MobiDB-lite"/>
    </source>
</evidence>